<dbReference type="InterPro" id="IPR017825">
    <property type="entry name" value="Lycopene_cyclase_dom"/>
</dbReference>
<keyword evidence="6 8" id="KW-0472">Membrane</keyword>
<feature type="transmembrane region" description="Helical" evidence="8">
    <location>
        <begin position="154"/>
        <end position="171"/>
    </location>
</feature>
<name>A0A7X9P114_9BACT</name>
<evidence type="ECO:0000256" key="1">
    <source>
        <dbReference type="ARBA" id="ARBA00004141"/>
    </source>
</evidence>
<keyword evidence="5 8" id="KW-1133">Transmembrane helix</keyword>
<evidence type="ECO:0000256" key="2">
    <source>
        <dbReference type="ARBA" id="ARBA00004829"/>
    </source>
</evidence>
<feature type="domain" description="Lycopene cyclase" evidence="9">
    <location>
        <begin position="129"/>
        <end position="212"/>
    </location>
</feature>
<protein>
    <submittedName>
        <fullName evidence="10">Lycopene cyclase domain-containing protein</fullName>
    </submittedName>
</protein>
<feature type="transmembrane region" description="Helical" evidence="8">
    <location>
        <begin position="37"/>
        <end position="61"/>
    </location>
</feature>
<dbReference type="EMBL" id="JABANE010000012">
    <property type="protein sequence ID" value="NME67584.1"/>
    <property type="molecule type" value="Genomic_DNA"/>
</dbReference>
<gene>
    <name evidence="10" type="ORF">HHU12_06370</name>
</gene>
<comment type="subcellular location">
    <subcellularLocation>
        <location evidence="1">Membrane</location>
        <topology evidence="1">Multi-pass membrane protein</topology>
    </subcellularLocation>
</comment>
<evidence type="ECO:0000256" key="5">
    <source>
        <dbReference type="ARBA" id="ARBA00022989"/>
    </source>
</evidence>
<comment type="pathway">
    <text evidence="2">Carotenoid biosynthesis.</text>
</comment>
<keyword evidence="4" id="KW-0125">Carotenoid biosynthesis</keyword>
<dbReference type="Pfam" id="PF18916">
    <property type="entry name" value="Lycopene_cyc"/>
    <property type="match status" value="2"/>
</dbReference>
<dbReference type="GO" id="GO:0016020">
    <property type="term" value="C:membrane"/>
    <property type="evidence" value="ECO:0007669"/>
    <property type="project" value="UniProtKB-SubCell"/>
</dbReference>
<comment type="caution">
    <text evidence="10">The sequence shown here is derived from an EMBL/GenBank/DDBJ whole genome shotgun (WGS) entry which is preliminary data.</text>
</comment>
<feature type="domain" description="Lycopene cyclase" evidence="9">
    <location>
        <begin position="7"/>
        <end position="97"/>
    </location>
</feature>
<keyword evidence="3 8" id="KW-0812">Transmembrane</keyword>
<dbReference type="RefSeq" id="WP_169655921.1">
    <property type="nucleotide sequence ID" value="NZ_JABANE010000012.1"/>
</dbReference>
<feature type="transmembrane region" description="Helical" evidence="8">
    <location>
        <begin position="6"/>
        <end position="25"/>
    </location>
</feature>
<feature type="transmembrane region" description="Helical" evidence="8">
    <location>
        <begin position="109"/>
        <end position="127"/>
    </location>
</feature>
<dbReference type="AlphaFoldDB" id="A0A7X9P114"/>
<evidence type="ECO:0000313" key="11">
    <source>
        <dbReference type="Proteomes" id="UP000576082"/>
    </source>
</evidence>
<dbReference type="GO" id="GO:0045436">
    <property type="term" value="F:lycopene beta cyclase activity"/>
    <property type="evidence" value="ECO:0007669"/>
    <property type="project" value="UniProtKB-ARBA"/>
</dbReference>
<evidence type="ECO:0000256" key="6">
    <source>
        <dbReference type="ARBA" id="ARBA00023136"/>
    </source>
</evidence>
<feature type="transmembrane region" description="Helical" evidence="8">
    <location>
        <begin position="133"/>
        <end position="149"/>
    </location>
</feature>
<dbReference type="Proteomes" id="UP000576082">
    <property type="component" value="Unassembled WGS sequence"/>
</dbReference>
<dbReference type="GO" id="GO:0016117">
    <property type="term" value="P:carotenoid biosynthetic process"/>
    <property type="evidence" value="ECO:0007669"/>
    <property type="project" value="UniProtKB-KW"/>
</dbReference>
<evidence type="ECO:0000313" key="10">
    <source>
        <dbReference type="EMBL" id="NME67584.1"/>
    </source>
</evidence>
<evidence type="ECO:0000256" key="3">
    <source>
        <dbReference type="ARBA" id="ARBA00022692"/>
    </source>
</evidence>
<organism evidence="10 11">
    <name type="scientific">Flammeovirga aprica JL-4</name>
    <dbReference type="NCBI Taxonomy" id="694437"/>
    <lineage>
        <taxon>Bacteria</taxon>
        <taxon>Pseudomonadati</taxon>
        <taxon>Bacteroidota</taxon>
        <taxon>Cytophagia</taxon>
        <taxon>Cytophagales</taxon>
        <taxon>Flammeovirgaceae</taxon>
        <taxon>Flammeovirga</taxon>
    </lineage>
</organism>
<feature type="transmembrane region" description="Helical" evidence="8">
    <location>
        <begin position="191"/>
        <end position="212"/>
    </location>
</feature>
<keyword evidence="11" id="KW-1185">Reference proteome</keyword>
<sequence length="228" mass="27057">MPALSDIYLIINILALLGPLLLSFDKKVAFYKNWVRFIPAFFTMGIIYLPWDIIFTYMMFWGFNPDYLVGISLFYLPIEEWMFFFIIPYCFLFIYECVIAYFPNTLKKTYLPAYFFIGVAISQAYYGGTYSTTNFYVVCIALVVVYKFLNQAFWWSYLITLFPFLIFNGILTGSFTPDPIVWYSSEVFSNVRIFTIPAEDFIYLLGMMLLCFRGWNMRLYPSDFDERK</sequence>
<reference evidence="10 11" key="1">
    <citation type="submission" date="2020-04" db="EMBL/GenBank/DDBJ databases">
        <title>Flammeovirga sp. SR4, a novel species isolated from seawater.</title>
        <authorList>
            <person name="Wang X."/>
        </authorList>
    </citation>
    <scope>NUCLEOTIDE SEQUENCE [LARGE SCALE GENOMIC DNA]</scope>
    <source>
        <strain evidence="10 11">ATCC 23126</strain>
    </source>
</reference>
<accession>A0A7X9P114</accession>
<keyword evidence="7" id="KW-0413">Isomerase</keyword>
<proteinExistence type="predicted"/>
<evidence type="ECO:0000256" key="8">
    <source>
        <dbReference type="SAM" id="Phobius"/>
    </source>
</evidence>
<feature type="transmembrane region" description="Helical" evidence="8">
    <location>
        <begin position="81"/>
        <end position="102"/>
    </location>
</feature>
<evidence type="ECO:0000256" key="7">
    <source>
        <dbReference type="ARBA" id="ARBA00023235"/>
    </source>
</evidence>
<evidence type="ECO:0000259" key="9">
    <source>
        <dbReference type="Pfam" id="PF18916"/>
    </source>
</evidence>
<dbReference type="NCBIfam" id="TIGR03462">
    <property type="entry name" value="CarR_dom_SF"/>
    <property type="match status" value="1"/>
</dbReference>
<dbReference type="GO" id="GO:0016872">
    <property type="term" value="F:intramolecular lyase activity"/>
    <property type="evidence" value="ECO:0007669"/>
    <property type="project" value="InterPro"/>
</dbReference>
<evidence type="ECO:0000256" key="4">
    <source>
        <dbReference type="ARBA" id="ARBA00022746"/>
    </source>
</evidence>